<dbReference type="InterPro" id="IPR002761">
    <property type="entry name" value="Diphthami_syn_dom"/>
</dbReference>
<evidence type="ECO:0000256" key="3">
    <source>
        <dbReference type="ARBA" id="ARBA00029814"/>
    </source>
</evidence>
<evidence type="ECO:0000313" key="7">
    <source>
        <dbReference type="EMBL" id="KAL3785812.1"/>
    </source>
</evidence>
<evidence type="ECO:0000256" key="2">
    <source>
        <dbReference type="ARBA" id="ARBA00018426"/>
    </source>
</evidence>
<dbReference type="EC" id="6.3.1.14" evidence="1"/>
<dbReference type="Pfam" id="PF01902">
    <property type="entry name" value="Diphthami_syn_2"/>
    <property type="match status" value="1"/>
</dbReference>
<comment type="caution">
    <text evidence="7">The sequence shown here is derived from an EMBL/GenBank/DDBJ whole genome shotgun (WGS) entry which is preliminary data.</text>
</comment>
<keyword evidence="8" id="KW-1185">Reference proteome</keyword>
<dbReference type="Pfam" id="PF17653">
    <property type="entry name" value="DUF5522"/>
    <property type="match status" value="1"/>
</dbReference>
<name>A0ABD3PDB9_9STRA</name>
<evidence type="ECO:0000256" key="1">
    <source>
        <dbReference type="ARBA" id="ARBA00012089"/>
    </source>
</evidence>
<dbReference type="InterPro" id="IPR002491">
    <property type="entry name" value="ABC_transptr_periplasmic_BD"/>
</dbReference>
<dbReference type="AlphaFoldDB" id="A0ABD3PDB9"/>
<evidence type="ECO:0000256" key="4">
    <source>
        <dbReference type="ARBA" id="ARBA00031552"/>
    </source>
</evidence>
<dbReference type="Proteomes" id="UP001530400">
    <property type="component" value="Unassembled WGS sequence"/>
</dbReference>
<dbReference type="GO" id="GO:0017178">
    <property type="term" value="F:diphthine-ammonia ligase activity"/>
    <property type="evidence" value="ECO:0007669"/>
    <property type="project" value="UniProtKB-EC"/>
</dbReference>
<dbReference type="PANTHER" id="PTHR42860:SF1">
    <property type="entry name" value="VITAMIN B12-BINDING PROTEIN"/>
    <property type="match status" value="1"/>
</dbReference>
<dbReference type="Gene3D" id="3.40.50.1980">
    <property type="entry name" value="Nitrogenase molybdenum iron protein domain"/>
    <property type="match status" value="2"/>
</dbReference>
<evidence type="ECO:0000259" key="6">
    <source>
        <dbReference type="PROSITE" id="PS50983"/>
    </source>
</evidence>
<comment type="catalytic activity">
    <reaction evidence="5">
        <text>diphthine-[translation elongation factor 2] + NH4(+) + ATP = diphthamide-[translation elongation factor 2] + AMP + diphosphate + H(+)</text>
        <dbReference type="Rhea" id="RHEA:19753"/>
        <dbReference type="Rhea" id="RHEA-COMP:10172"/>
        <dbReference type="Rhea" id="RHEA-COMP:10174"/>
        <dbReference type="ChEBI" id="CHEBI:15378"/>
        <dbReference type="ChEBI" id="CHEBI:16692"/>
        <dbReference type="ChEBI" id="CHEBI:28938"/>
        <dbReference type="ChEBI" id="CHEBI:30616"/>
        <dbReference type="ChEBI" id="CHEBI:33019"/>
        <dbReference type="ChEBI" id="CHEBI:82696"/>
        <dbReference type="ChEBI" id="CHEBI:456215"/>
        <dbReference type="EC" id="6.3.1.14"/>
    </reaction>
</comment>
<gene>
    <name evidence="7" type="ORF">ACHAWO_007989</name>
</gene>
<accession>A0ABD3PDB9</accession>
<proteinExistence type="predicted"/>
<dbReference type="InterPro" id="IPR051030">
    <property type="entry name" value="Vitamin_B12-ABC_binding"/>
</dbReference>
<organism evidence="7 8">
    <name type="scientific">Cyclotella atomus</name>
    <dbReference type="NCBI Taxonomy" id="382360"/>
    <lineage>
        <taxon>Eukaryota</taxon>
        <taxon>Sar</taxon>
        <taxon>Stramenopiles</taxon>
        <taxon>Ochrophyta</taxon>
        <taxon>Bacillariophyta</taxon>
        <taxon>Coscinodiscophyceae</taxon>
        <taxon>Thalassiosirophycidae</taxon>
        <taxon>Stephanodiscales</taxon>
        <taxon>Stephanodiscaceae</taxon>
        <taxon>Cyclotella</taxon>
    </lineage>
</organism>
<dbReference type="SUPFAM" id="SSF52402">
    <property type="entry name" value="Adenine nucleotide alpha hydrolases-like"/>
    <property type="match status" value="1"/>
</dbReference>
<dbReference type="SUPFAM" id="SSF53807">
    <property type="entry name" value="Helical backbone' metal receptor"/>
    <property type="match status" value="1"/>
</dbReference>
<feature type="domain" description="Fe/B12 periplasmic-binding" evidence="6">
    <location>
        <begin position="30"/>
        <end position="339"/>
    </location>
</feature>
<dbReference type="PROSITE" id="PS50983">
    <property type="entry name" value="FE_B12_PBP"/>
    <property type="match status" value="1"/>
</dbReference>
<reference evidence="7 8" key="1">
    <citation type="submission" date="2024-10" db="EMBL/GenBank/DDBJ databases">
        <title>Updated reference genomes for cyclostephanoid diatoms.</title>
        <authorList>
            <person name="Roberts W.R."/>
            <person name="Alverson A.J."/>
        </authorList>
    </citation>
    <scope>NUCLEOTIDE SEQUENCE [LARGE SCALE GENOMIC DNA]</scope>
    <source>
        <strain evidence="7 8">AJA010-31</strain>
    </source>
</reference>
<dbReference type="Gene3D" id="3.40.50.620">
    <property type="entry name" value="HUPs"/>
    <property type="match status" value="1"/>
</dbReference>
<protein>
    <recommendedName>
        <fullName evidence="2">Diphthine--ammonia ligase</fullName>
        <ecNumber evidence="1">6.3.1.14</ecNumber>
    </recommendedName>
    <alternativeName>
        <fullName evidence="3">Diphthamide synthase</fullName>
    </alternativeName>
    <alternativeName>
        <fullName evidence="4">Diphthamide synthetase</fullName>
    </alternativeName>
</protein>
<dbReference type="EMBL" id="JALLPJ020000676">
    <property type="protein sequence ID" value="KAL3785812.1"/>
    <property type="molecule type" value="Genomic_DNA"/>
</dbReference>
<dbReference type="InterPro" id="IPR014729">
    <property type="entry name" value="Rossmann-like_a/b/a_fold"/>
</dbReference>
<evidence type="ECO:0000256" key="5">
    <source>
        <dbReference type="ARBA" id="ARBA00048108"/>
    </source>
</evidence>
<sequence>MAGPWALSPLPSLFLFSSHRQLSTMQKQLRIASLLPSTTDICASLGLQDKVVGITHECDFPAAVQLISYTDIADGNQAAPKQRPFTLTVSHIDPHVQSQSEIDTAVKSSLHNGISLYNLNDTAFSDCNPSIILTQSLCDVCAVSKDDVDKEVACNLPASKVLSLEPESLEDVADTFVTIADACGVRERGVELRKRFFDDIDKVSKIVSTNCTKVKPPTVMFMEWIDPPFDGGHWIPDMIERSGCTSSISTASKSTMKSTQLHWEQVYGSDPDVVIIACCGFDLKRNIQDAISVKDKLKPLRAFSEGNIFAADGNLYFARPGPALREGVAIIASCAFNADDDVKNSLDQLGFLPEEGKGWARVKFDSVAEDTSNFNGVVDVEDLVTADVKYNYTKCHDDACKNGEDTYIDPKTGYSVFTELAHKRRGKCCGSGCRHCPYNHVNVKDKSKMIQQPAFLYEGVDAGKDQESFFTPIMKIPPNSNIKVLFFSGGKDSFLAIRRLVKQQHHQTAINGETTSCHLILLTTFDSDSRVIAHQEVHIDQVLRQAQHLGIPLLAIPLCRASGETYISRLEKGLNVIRSRISDIKELSLVFGDLHLSHIREWREKELGKYTLEYPLWKVPYSDLIADLEESEVRVVVSASTKEEMQKGMVFGRKLMKKAIELNLDGFGENGEFHSLAEVWSVSRNQALGVEKG</sequence>
<dbReference type="PANTHER" id="PTHR42860">
    <property type="entry name" value="VITAMIN B12-BINDING PROTEIN"/>
    <property type="match status" value="1"/>
</dbReference>
<evidence type="ECO:0000313" key="8">
    <source>
        <dbReference type="Proteomes" id="UP001530400"/>
    </source>
</evidence>
<dbReference type="InterPro" id="IPR040807">
    <property type="entry name" value="DUF5522"/>
</dbReference>